<organism evidence="1 2">
    <name type="scientific">Dendrobium thyrsiflorum</name>
    <name type="common">Pinecone-like raceme dendrobium</name>
    <name type="synonym">Orchid</name>
    <dbReference type="NCBI Taxonomy" id="117978"/>
    <lineage>
        <taxon>Eukaryota</taxon>
        <taxon>Viridiplantae</taxon>
        <taxon>Streptophyta</taxon>
        <taxon>Embryophyta</taxon>
        <taxon>Tracheophyta</taxon>
        <taxon>Spermatophyta</taxon>
        <taxon>Magnoliopsida</taxon>
        <taxon>Liliopsida</taxon>
        <taxon>Asparagales</taxon>
        <taxon>Orchidaceae</taxon>
        <taxon>Epidendroideae</taxon>
        <taxon>Malaxideae</taxon>
        <taxon>Dendrobiinae</taxon>
        <taxon>Dendrobium</taxon>
    </lineage>
</organism>
<proteinExistence type="predicted"/>
<comment type="caution">
    <text evidence="1">The sequence shown here is derived from an EMBL/GenBank/DDBJ whole genome shotgun (WGS) entry which is preliminary data.</text>
</comment>
<name>A0ABD0V7A1_DENTH</name>
<reference evidence="1 2" key="1">
    <citation type="journal article" date="2024" name="Plant Biotechnol. J.">
        <title>Dendrobium thyrsiflorum genome and its molecular insights into genes involved in important horticultural traits.</title>
        <authorList>
            <person name="Chen B."/>
            <person name="Wang J.Y."/>
            <person name="Zheng P.J."/>
            <person name="Li K.L."/>
            <person name="Liang Y.M."/>
            <person name="Chen X.F."/>
            <person name="Zhang C."/>
            <person name="Zhao X."/>
            <person name="He X."/>
            <person name="Zhang G.Q."/>
            <person name="Liu Z.J."/>
            <person name="Xu Q."/>
        </authorList>
    </citation>
    <scope>NUCLEOTIDE SEQUENCE [LARGE SCALE GENOMIC DNA]</scope>
    <source>
        <strain evidence="1">GZMU011</strain>
    </source>
</reference>
<evidence type="ECO:0000313" key="2">
    <source>
        <dbReference type="Proteomes" id="UP001552299"/>
    </source>
</evidence>
<dbReference type="EMBL" id="JANQDX010000008">
    <property type="protein sequence ID" value="KAL0920720.1"/>
    <property type="molecule type" value="Genomic_DNA"/>
</dbReference>
<accession>A0ABD0V7A1</accession>
<sequence length="262" mass="30377">MFVSSRSTTYTRISLRGRREPGATPTTRQEEVRRGTCDEVGDPKVSFSVFATDRQTAYTRSSPARWDGKPVRRLQRERDIHKYPLAGKRLRLFQTDLGVTMLRFVCRQKQEISSKDHEQSEYDATPSDLQHSYKQTEDINKAWNRTPCNNSHLHSWTPLPSRPIAKKIHQLEHEAYDEPDPPGSRDKYSTPIYKVPLDEATHGCRQGSFCQLIREARKEDWISHILKANLSELLHGWTNKPFGFHGTDLETAEQDRAEERKT</sequence>
<dbReference type="Proteomes" id="UP001552299">
    <property type="component" value="Unassembled WGS sequence"/>
</dbReference>
<evidence type="ECO:0000313" key="1">
    <source>
        <dbReference type="EMBL" id="KAL0920720.1"/>
    </source>
</evidence>
<protein>
    <submittedName>
        <fullName evidence="1">Uncharacterized protein</fullName>
    </submittedName>
</protein>
<keyword evidence="2" id="KW-1185">Reference proteome</keyword>
<gene>
    <name evidence="1" type="ORF">M5K25_009882</name>
</gene>
<dbReference type="AlphaFoldDB" id="A0ABD0V7A1"/>